<dbReference type="PANTHER" id="PTHR46656">
    <property type="entry name" value="PUTATIVE-RELATED"/>
    <property type="match status" value="1"/>
</dbReference>
<organism evidence="1">
    <name type="scientific">hydrothermal vent metagenome</name>
    <dbReference type="NCBI Taxonomy" id="652676"/>
    <lineage>
        <taxon>unclassified sequences</taxon>
        <taxon>metagenomes</taxon>
        <taxon>ecological metagenomes</taxon>
    </lineage>
</organism>
<dbReference type="Gene3D" id="3.40.50.2000">
    <property type="entry name" value="Glycogen Phosphorylase B"/>
    <property type="match status" value="1"/>
</dbReference>
<name>A0A3B1CIB7_9ZZZZ</name>
<dbReference type="EMBL" id="UOGA01000251">
    <property type="protein sequence ID" value="VAX23684.1"/>
    <property type="molecule type" value="Genomic_DNA"/>
</dbReference>
<dbReference type="SUPFAM" id="SSF53756">
    <property type="entry name" value="UDP-Glycosyltransferase/glycogen phosphorylase"/>
    <property type="match status" value="1"/>
</dbReference>
<proteinExistence type="predicted"/>
<evidence type="ECO:0008006" key="2">
    <source>
        <dbReference type="Google" id="ProtNLM"/>
    </source>
</evidence>
<reference evidence="1" key="1">
    <citation type="submission" date="2018-06" db="EMBL/GenBank/DDBJ databases">
        <authorList>
            <person name="Zhirakovskaya E."/>
        </authorList>
    </citation>
    <scope>NUCLEOTIDE SEQUENCE</scope>
</reference>
<dbReference type="AlphaFoldDB" id="A0A3B1CIB7"/>
<evidence type="ECO:0000313" key="1">
    <source>
        <dbReference type="EMBL" id="VAX23684.1"/>
    </source>
</evidence>
<dbReference type="PANTHER" id="PTHR46656:SF3">
    <property type="entry name" value="PUTATIVE-RELATED"/>
    <property type="match status" value="1"/>
</dbReference>
<protein>
    <recommendedName>
        <fullName evidence="2">Glycosyl transferase family 1 domain-containing protein</fullName>
    </recommendedName>
</protein>
<accession>A0A3B1CIB7</accession>
<sequence length="341" mass="38542">MLYKSSKNTRPVILFTDFKRQSYAMIGRLYKFSLESIGINVDEIQTPHTAEERKKDGVSFQGRIILHNTIGPLFEPVPGARNIALPAHEWSLYPDKWVEKLNRFDEVWVTTDHVYNTLKKSHVATPIHTLPPELDIDPVTEKNSWEPDGTFQFFSCGEPHFRKGFHLLMEGFMRAFPEPGIAALTIKTSPACGWKSPRDDIKIIAKNMTRNDVLVMYSKYDAYVSASLGEGLGLPVAEAIQALLPVATNYWGGHKSLLKEGAFWLINHDEVDQPYCSDPSYFASGQKCAFSHPDKIAQTLKAVAESSASERKNRAVTARDNLLERYGEKAVRDRLKKHFGL</sequence>
<gene>
    <name evidence="1" type="ORF">MNBD_NITROSPINAE04-58</name>
</gene>